<dbReference type="OrthoDB" id="9794322at2"/>
<dbReference type="Pfam" id="PF13360">
    <property type="entry name" value="PQQ_2"/>
    <property type="match status" value="1"/>
</dbReference>
<feature type="domain" description="Pyrrolo-quinoline quinone repeat" evidence="7">
    <location>
        <begin position="480"/>
        <end position="563"/>
    </location>
</feature>
<dbReference type="PANTHER" id="PTHR32303:SF10">
    <property type="entry name" value="OUTER MEMBRANE PROTEIN ASSEMBLY FACTOR BAMB"/>
    <property type="match status" value="1"/>
</dbReference>
<evidence type="ECO:0000256" key="2">
    <source>
        <dbReference type="ARBA" id="ARBA00008156"/>
    </source>
</evidence>
<accession>A0A2S6ZCS2</accession>
<sequence length="589" mass="61652">MNRHYAQQKLSLLWLALIPGLMLSASVPAQSATTSTAPAQDPNSNAVFPSRHRDGSSNASTTELPSYGAQGTSTAGGYGAASGYGAPFATRNGWENAGGGYLNTRFAPAEWQLNPLNAARLKTAWTFTTRGDVSATPTVQGSALYVPDWGGQLYRIDTALGKAVWQVKLSDYTGNANSVSRNSPAVARDSILVGDQASGTVVAVDKRTGKLRWKTLVESNAQARITASPVVYGDRVYVGVSSGDWGGLSPGHKFSFRGSVAALDLKTGKVLWSFRTAPEGYTGASVWGTLAIDPQRKRIYATTGNNYSVPLDVATCVENANGDKTAQLACLAPDNYVDSVLALDMRSGKPVWTRRLQGADAWSLSCLVAPTAGICQKPQGPDYDFSGGGANLFTVVREGKPQALVGAGQKSGVYWAFDADSGRTVWSTQVGPGGNAGGIEWGSSVDPFKSRVYVAINNNHHTSYTLAPGNTETWNAGSWAALDAATGKILWQVKVPGIDPIQTSFGAGGRGPLASSPGLVYAGSMSGAMVVLNAETGATLWSFNAGGSVSSAPSIVDGAVYWGAGYRRFNFGTGANNLYKFVPAAPQGR</sequence>
<dbReference type="InterPro" id="IPR002372">
    <property type="entry name" value="PQQ_rpt_dom"/>
</dbReference>
<dbReference type="RefSeq" id="WP_128421068.1">
    <property type="nucleotide sequence ID" value="NZ_CP049017.1"/>
</dbReference>
<keyword evidence="3" id="KW-0560">Oxidoreductase</keyword>
<evidence type="ECO:0000256" key="5">
    <source>
        <dbReference type="SAM" id="SignalP"/>
    </source>
</evidence>
<comment type="cofactor">
    <cofactor evidence="1">
        <name>pyrroloquinoline quinone</name>
        <dbReference type="ChEBI" id="CHEBI:58442"/>
    </cofactor>
</comment>
<evidence type="ECO:0000256" key="1">
    <source>
        <dbReference type="ARBA" id="ARBA00001931"/>
    </source>
</evidence>
<keyword evidence="5" id="KW-0732">Signal</keyword>
<feature type="signal peptide" evidence="5">
    <location>
        <begin position="1"/>
        <end position="31"/>
    </location>
</feature>
<evidence type="ECO:0000259" key="7">
    <source>
        <dbReference type="Pfam" id="PF13360"/>
    </source>
</evidence>
<evidence type="ECO:0000256" key="4">
    <source>
        <dbReference type="SAM" id="MobiDB-lite"/>
    </source>
</evidence>
<comment type="caution">
    <text evidence="8">The sequence shown here is derived from an EMBL/GenBank/DDBJ whole genome shotgun (WGS) entry which is preliminary data.</text>
</comment>
<proteinExistence type="inferred from homology"/>
<dbReference type="InterPro" id="IPR018391">
    <property type="entry name" value="PQQ_b-propeller_rpt"/>
</dbReference>
<dbReference type="Gene3D" id="2.40.128.630">
    <property type="match status" value="1"/>
</dbReference>
<dbReference type="Pfam" id="PF01011">
    <property type="entry name" value="PQQ"/>
    <property type="match status" value="1"/>
</dbReference>
<reference evidence="8 9" key="1">
    <citation type="submission" date="2016-08" db="EMBL/GenBank/DDBJ databases">
        <title>Evolution of the type three secretion system and type three effector repertoires in Xanthomonas.</title>
        <authorList>
            <person name="Merda D."/>
            <person name="Briand M."/>
            <person name="Bosis E."/>
            <person name="Rousseau C."/>
            <person name="Portier P."/>
            <person name="Jacques M.-A."/>
            <person name="Fischer-Le Saux M."/>
        </authorList>
    </citation>
    <scope>NUCLEOTIDE SEQUENCE [LARGE SCALE GENOMIC DNA]</scope>
    <source>
        <strain evidence="8 9">CFBP 4691</strain>
    </source>
</reference>
<dbReference type="SUPFAM" id="SSF50998">
    <property type="entry name" value="Quinoprotein alcohol dehydrogenase-like"/>
    <property type="match status" value="1"/>
</dbReference>
<dbReference type="AlphaFoldDB" id="A0A2S6ZCS2"/>
<organism evidence="8 9">
    <name type="scientific">Xanthomonas theicola</name>
    <dbReference type="NCBI Taxonomy" id="56464"/>
    <lineage>
        <taxon>Bacteria</taxon>
        <taxon>Pseudomonadati</taxon>
        <taxon>Pseudomonadota</taxon>
        <taxon>Gammaproteobacteria</taxon>
        <taxon>Lysobacterales</taxon>
        <taxon>Lysobacteraceae</taxon>
        <taxon>Xanthomonas</taxon>
    </lineage>
</organism>
<feature type="chain" id="PRO_5015528017" evidence="5">
    <location>
        <begin position="32"/>
        <end position="589"/>
    </location>
</feature>
<dbReference type="Gene3D" id="2.140.10.10">
    <property type="entry name" value="Quinoprotein alcohol dehydrogenase-like superfamily"/>
    <property type="match status" value="1"/>
</dbReference>
<comment type="similarity">
    <text evidence="2">Belongs to the bacterial PQQ dehydrogenase family.</text>
</comment>
<gene>
    <name evidence="8" type="ORF">XthCFBP4691_14485</name>
</gene>
<evidence type="ECO:0000259" key="6">
    <source>
        <dbReference type="Pfam" id="PF01011"/>
    </source>
</evidence>
<evidence type="ECO:0000256" key="3">
    <source>
        <dbReference type="ARBA" id="ARBA00023002"/>
    </source>
</evidence>
<keyword evidence="9" id="KW-1185">Reference proteome</keyword>
<dbReference type="Proteomes" id="UP000239898">
    <property type="component" value="Unassembled WGS sequence"/>
</dbReference>
<dbReference type="SMART" id="SM00564">
    <property type="entry name" value="PQQ"/>
    <property type="match status" value="7"/>
</dbReference>
<dbReference type="GO" id="GO:0016491">
    <property type="term" value="F:oxidoreductase activity"/>
    <property type="evidence" value="ECO:0007669"/>
    <property type="project" value="UniProtKB-KW"/>
</dbReference>
<dbReference type="EMBL" id="MIGX01000079">
    <property type="protein sequence ID" value="PPT88423.1"/>
    <property type="molecule type" value="Genomic_DNA"/>
</dbReference>
<name>A0A2S6ZCS2_9XANT</name>
<feature type="domain" description="Pyrrolo-quinoline quinone repeat" evidence="6">
    <location>
        <begin position="94"/>
        <end position="428"/>
    </location>
</feature>
<dbReference type="InterPro" id="IPR011047">
    <property type="entry name" value="Quinoprotein_ADH-like_sf"/>
</dbReference>
<evidence type="ECO:0000313" key="8">
    <source>
        <dbReference type="EMBL" id="PPT88423.1"/>
    </source>
</evidence>
<protein>
    <submittedName>
        <fullName evidence="8">Polyvinylalcohol dehydrogenase</fullName>
    </submittedName>
</protein>
<dbReference type="PANTHER" id="PTHR32303">
    <property type="entry name" value="QUINOPROTEIN ALCOHOL DEHYDROGENASE (CYTOCHROME C)"/>
    <property type="match status" value="1"/>
</dbReference>
<evidence type="ECO:0000313" key="9">
    <source>
        <dbReference type="Proteomes" id="UP000239898"/>
    </source>
</evidence>
<feature type="region of interest" description="Disordered" evidence="4">
    <location>
        <begin position="33"/>
        <end position="70"/>
    </location>
</feature>